<feature type="signal peptide" evidence="12">
    <location>
        <begin position="1"/>
        <end position="22"/>
    </location>
</feature>
<keyword evidence="3 12" id="KW-0052">Apoplast</keyword>
<dbReference type="Pfam" id="PF00190">
    <property type="entry name" value="Cupin_1"/>
    <property type="match status" value="1"/>
</dbReference>
<organism evidence="14 15">
    <name type="scientific">Ceratopteris richardii</name>
    <name type="common">Triangle waterfern</name>
    <dbReference type="NCBI Taxonomy" id="49495"/>
    <lineage>
        <taxon>Eukaryota</taxon>
        <taxon>Viridiplantae</taxon>
        <taxon>Streptophyta</taxon>
        <taxon>Embryophyta</taxon>
        <taxon>Tracheophyta</taxon>
        <taxon>Polypodiopsida</taxon>
        <taxon>Polypodiidae</taxon>
        <taxon>Polypodiales</taxon>
        <taxon>Pteridineae</taxon>
        <taxon>Pteridaceae</taxon>
        <taxon>Parkerioideae</taxon>
        <taxon>Ceratopteris</taxon>
    </lineage>
</organism>
<evidence type="ECO:0000313" key="14">
    <source>
        <dbReference type="EMBL" id="KAH7422441.1"/>
    </source>
</evidence>
<comment type="similarity">
    <text evidence="2 12">Belongs to the germin family.</text>
</comment>
<dbReference type="PROSITE" id="PS00725">
    <property type="entry name" value="GERMIN"/>
    <property type="match status" value="1"/>
</dbReference>
<dbReference type="SMART" id="SM00835">
    <property type="entry name" value="Cupin_1"/>
    <property type="match status" value="1"/>
</dbReference>
<feature type="binding site" evidence="10">
    <location>
        <position position="155"/>
    </location>
    <ligand>
        <name>Mn(2+)</name>
        <dbReference type="ChEBI" id="CHEBI:29035"/>
    </ligand>
</feature>
<gene>
    <name evidence="14" type="ORF">KP509_12G008500</name>
</gene>
<protein>
    <recommendedName>
        <fullName evidence="12">Germin-like protein</fullName>
    </recommendedName>
</protein>
<dbReference type="GO" id="GO:2000280">
    <property type="term" value="P:regulation of root development"/>
    <property type="evidence" value="ECO:0007669"/>
    <property type="project" value="UniProtKB-ARBA"/>
</dbReference>
<comment type="subcellular location">
    <subcellularLocation>
        <location evidence="1 12">Secreted</location>
        <location evidence="1 12">Extracellular space</location>
        <location evidence="1 12">Apoplast</location>
    </subcellularLocation>
</comment>
<dbReference type="GO" id="GO:0009506">
    <property type="term" value="C:plasmodesma"/>
    <property type="evidence" value="ECO:0007669"/>
    <property type="project" value="UniProtKB-ARBA"/>
</dbReference>
<sequence>MAWSLLFSFMAWILHVSFVVLASDGDPLQDFCVADNSTQITVNGFPCKPVSDVDATDFASSLLRQPGNEDPRVGSAVNLATAMTFPALNTLGISISRIDYRPRGLNPPHTHPRATEVLFVAHGTLLAGFVSTSNKLFTQVLHEGDLFVIPRGLPHFEMNVDDHLPALAISRFNSQNPGVSRLVSSLFGADPPLPTEVLQTAFGIRDRQELERIIAGAPTS</sequence>
<keyword evidence="8 9" id="KW-0464">Manganese</keyword>
<accession>A0A8T2TGF1</accession>
<keyword evidence="5 9" id="KW-0479">Metal-binding</keyword>
<evidence type="ECO:0000256" key="6">
    <source>
        <dbReference type="ARBA" id="ARBA00022729"/>
    </source>
</evidence>
<dbReference type="FunFam" id="2.60.120.10:FF:000025">
    <property type="entry name" value="germin-like protein subfamily 2 member 1"/>
    <property type="match status" value="1"/>
</dbReference>
<evidence type="ECO:0000256" key="2">
    <source>
        <dbReference type="ARBA" id="ARBA00007456"/>
    </source>
</evidence>
<dbReference type="OrthoDB" id="1921208at2759"/>
<dbReference type="AlphaFoldDB" id="A0A8T2TGF1"/>
<dbReference type="InterPro" id="IPR001929">
    <property type="entry name" value="Germin"/>
</dbReference>
<dbReference type="GO" id="GO:0048046">
    <property type="term" value="C:apoplast"/>
    <property type="evidence" value="ECO:0007669"/>
    <property type="project" value="UniProtKB-SubCell"/>
</dbReference>
<feature type="binding site" evidence="9">
    <location>
        <position position="116"/>
    </location>
    <ligand>
        <name>oxalate</name>
        <dbReference type="ChEBI" id="CHEBI:30623"/>
    </ligand>
</feature>
<evidence type="ECO:0000313" key="15">
    <source>
        <dbReference type="Proteomes" id="UP000825935"/>
    </source>
</evidence>
<feature type="binding site" evidence="10">
    <location>
        <position position="116"/>
    </location>
    <ligand>
        <name>Mn(2+)</name>
        <dbReference type="ChEBI" id="CHEBI:29035"/>
    </ligand>
</feature>
<dbReference type="PRINTS" id="PR00325">
    <property type="entry name" value="GERMIN"/>
</dbReference>
<evidence type="ECO:0000256" key="12">
    <source>
        <dbReference type="RuleBase" id="RU366015"/>
    </source>
</evidence>
<keyword evidence="7 11" id="KW-1015">Disulfide bond</keyword>
<dbReference type="PANTHER" id="PTHR31238">
    <property type="entry name" value="GERMIN-LIKE PROTEIN SUBFAMILY 3 MEMBER 3"/>
    <property type="match status" value="1"/>
</dbReference>
<evidence type="ECO:0000256" key="4">
    <source>
        <dbReference type="ARBA" id="ARBA00022525"/>
    </source>
</evidence>
<evidence type="ECO:0000256" key="7">
    <source>
        <dbReference type="ARBA" id="ARBA00023157"/>
    </source>
</evidence>
<dbReference type="GO" id="GO:0030145">
    <property type="term" value="F:manganese ion binding"/>
    <property type="evidence" value="ECO:0007669"/>
    <property type="project" value="UniProtKB-UniRule"/>
</dbReference>
<dbReference type="Gene3D" id="2.60.120.10">
    <property type="entry name" value="Jelly Rolls"/>
    <property type="match status" value="1"/>
</dbReference>
<evidence type="ECO:0000256" key="5">
    <source>
        <dbReference type="ARBA" id="ARBA00022723"/>
    </source>
</evidence>
<evidence type="ECO:0000256" key="11">
    <source>
        <dbReference type="PIRSR" id="PIRSR601929-3"/>
    </source>
</evidence>
<evidence type="ECO:0000259" key="13">
    <source>
        <dbReference type="SMART" id="SM00835"/>
    </source>
</evidence>
<feature type="binding site" evidence="10">
    <location>
        <position position="109"/>
    </location>
    <ligand>
        <name>Mn(2+)</name>
        <dbReference type="ChEBI" id="CHEBI:29035"/>
    </ligand>
</feature>
<dbReference type="EMBL" id="CM035417">
    <property type="protein sequence ID" value="KAH7422441.1"/>
    <property type="molecule type" value="Genomic_DNA"/>
</dbReference>
<feature type="binding site" evidence="9">
    <location>
        <position position="111"/>
    </location>
    <ligand>
        <name>oxalate</name>
        <dbReference type="ChEBI" id="CHEBI:30623"/>
    </ligand>
</feature>
<name>A0A8T2TGF1_CERRI</name>
<keyword evidence="6 12" id="KW-0732">Signal</keyword>
<evidence type="ECO:0000256" key="3">
    <source>
        <dbReference type="ARBA" id="ARBA00022523"/>
    </source>
</evidence>
<feature type="binding site" evidence="9">
    <location>
        <position position="106"/>
    </location>
    <ligand>
        <name>oxalate</name>
        <dbReference type="ChEBI" id="CHEBI:30623"/>
    </ligand>
</feature>
<evidence type="ECO:0000256" key="8">
    <source>
        <dbReference type="ARBA" id="ARBA00023211"/>
    </source>
</evidence>
<comment type="caution">
    <text evidence="14">The sequence shown here is derived from an EMBL/GenBank/DDBJ whole genome shotgun (WGS) entry which is preliminary data.</text>
</comment>
<dbReference type="InterPro" id="IPR006045">
    <property type="entry name" value="Cupin_1"/>
</dbReference>
<evidence type="ECO:0000256" key="1">
    <source>
        <dbReference type="ARBA" id="ARBA00004271"/>
    </source>
</evidence>
<dbReference type="Proteomes" id="UP000825935">
    <property type="component" value="Chromosome 12"/>
</dbReference>
<dbReference type="CDD" id="cd02241">
    <property type="entry name" value="cupin_OxOx"/>
    <property type="match status" value="1"/>
</dbReference>
<dbReference type="InterPro" id="IPR011051">
    <property type="entry name" value="RmlC_Cupin_sf"/>
</dbReference>
<dbReference type="InterPro" id="IPR019780">
    <property type="entry name" value="Germin_Mn-BS"/>
</dbReference>
<proteinExistence type="inferred from homology"/>
<feature type="binding site" evidence="10">
    <location>
        <position position="111"/>
    </location>
    <ligand>
        <name>Mn(2+)</name>
        <dbReference type="ChEBI" id="CHEBI:29035"/>
    </ligand>
</feature>
<evidence type="ECO:0000256" key="10">
    <source>
        <dbReference type="PIRSR" id="PIRSR601929-2"/>
    </source>
</evidence>
<evidence type="ECO:0000256" key="9">
    <source>
        <dbReference type="PIRSR" id="PIRSR601929-1"/>
    </source>
</evidence>
<feature type="disulfide bond" evidence="11">
    <location>
        <begin position="32"/>
        <end position="47"/>
    </location>
</feature>
<feature type="domain" description="Cupin type-1" evidence="13">
    <location>
        <begin position="61"/>
        <end position="210"/>
    </location>
</feature>
<dbReference type="SUPFAM" id="SSF51182">
    <property type="entry name" value="RmlC-like cupins"/>
    <property type="match status" value="1"/>
</dbReference>
<keyword evidence="4 12" id="KW-0964">Secreted</keyword>
<feature type="chain" id="PRO_5035968612" description="Germin-like protein" evidence="12">
    <location>
        <begin position="23"/>
        <end position="220"/>
    </location>
</feature>
<keyword evidence="15" id="KW-1185">Reference proteome</keyword>
<dbReference type="GO" id="GO:0010497">
    <property type="term" value="P:plasmodesmata-mediated intercellular transport"/>
    <property type="evidence" value="ECO:0007669"/>
    <property type="project" value="UniProtKB-ARBA"/>
</dbReference>
<reference evidence="14" key="1">
    <citation type="submission" date="2021-08" db="EMBL/GenBank/DDBJ databases">
        <title>WGS assembly of Ceratopteris richardii.</title>
        <authorList>
            <person name="Marchant D.B."/>
            <person name="Chen G."/>
            <person name="Jenkins J."/>
            <person name="Shu S."/>
            <person name="Leebens-Mack J."/>
            <person name="Grimwood J."/>
            <person name="Schmutz J."/>
            <person name="Soltis P."/>
            <person name="Soltis D."/>
            <person name="Chen Z.-H."/>
        </authorList>
    </citation>
    <scope>NUCLEOTIDE SEQUENCE</scope>
    <source>
        <strain evidence="14">Whitten #5841</strain>
        <tissue evidence="14">Leaf</tissue>
    </source>
</reference>
<dbReference type="InterPro" id="IPR014710">
    <property type="entry name" value="RmlC-like_jellyroll"/>
</dbReference>